<proteinExistence type="predicted"/>
<dbReference type="OrthoDB" id="5205528at2759"/>
<dbReference type="GO" id="GO:0016787">
    <property type="term" value="F:hydrolase activity"/>
    <property type="evidence" value="ECO:0007669"/>
    <property type="project" value="UniProtKB-KW"/>
</dbReference>
<dbReference type="InterPro" id="IPR025202">
    <property type="entry name" value="PLD-like_dom"/>
</dbReference>
<comment type="caution">
    <text evidence="3">The sequence shown here is derived from an EMBL/GenBank/DDBJ whole genome shotgun (WGS) entry which is preliminary data.</text>
</comment>
<dbReference type="SUPFAM" id="SSF56024">
    <property type="entry name" value="Phospholipase D/nuclease"/>
    <property type="match status" value="1"/>
</dbReference>
<keyword evidence="4" id="KW-1185">Reference proteome</keyword>
<gene>
    <name evidence="3" type="primary">pld6</name>
    <name evidence="3" type="ORF">EVAR_76252_1</name>
</gene>
<keyword evidence="1" id="KW-0472">Membrane</keyword>
<keyword evidence="1" id="KW-0812">Transmembrane</keyword>
<keyword evidence="3" id="KW-0378">Hydrolase</keyword>
<dbReference type="EMBL" id="BGZK01000203">
    <property type="protein sequence ID" value="GBP28157.1"/>
    <property type="molecule type" value="Genomic_DNA"/>
</dbReference>
<dbReference type="Proteomes" id="UP000299102">
    <property type="component" value="Unassembled WGS sequence"/>
</dbReference>
<reference evidence="3 4" key="1">
    <citation type="journal article" date="2019" name="Commun. Biol.">
        <title>The bagworm genome reveals a unique fibroin gene that provides high tensile strength.</title>
        <authorList>
            <person name="Kono N."/>
            <person name="Nakamura H."/>
            <person name="Ohtoshi R."/>
            <person name="Tomita M."/>
            <person name="Numata K."/>
            <person name="Arakawa K."/>
        </authorList>
    </citation>
    <scope>NUCLEOTIDE SEQUENCE [LARGE SCALE GENOMIC DNA]</scope>
</reference>
<feature type="transmembrane region" description="Helical" evidence="1">
    <location>
        <begin position="6"/>
        <end position="24"/>
    </location>
</feature>
<feature type="domain" description="Phospholipase D-like" evidence="2">
    <location>
        <begin position="63"/>
        <end position="182"/>
    </location>
</feature>
<keyword evidence="1" id="KW-1133">Transmembrane helix</keyword>
<dbReference type="Gene3D" id="3.30.870.10">
    <property type="entry name" value="Endonuclease Chain A"/>
    <property type="match status" value="1"/>
</dbReference>
<organism evidence="3 4">
    <name type="scientific">Eumeta variegata</name>
    <name type="common">Bagworm moth</name>
    <name type="synonym">Eumeta japonica</name>
    <dbReference type="NCBI Taxonomy" id="151549"/>
    <lineage>
        <taxon>Eukaryota</taxon>
        <taxon>Metazoa</taxon>
        <taxon>Ecdysozoa</taxon>
        <taxon>Arthropoda</taxon>
        <taxon>Hexapoda</taxon>
        <taxon>Insecta</taxon>
        <taxon>Pterygota</taxon>
        <taxon>Neoptera</taxon>
        <taxon>Endopterygota</taxon>
        <taxon>Lepidoptera</taxon>
        <taxon>Glossata</taxon>
        <taxon>Ditrysia</taxon>
        <taxon>Tineoidea</taxon>
        <taxon>Psychidae</taxon>
        <taxon>Oiketicinae</taxon>
        <taxon>Eumeta</taxon>
    </lineage>
</organism>
<evidence type="ECO:0000313" key="3">
    <source>
        <dbReference type="EMBL" id="GBP28157.1"/>
    </source>
</evidence>
<dbReference type="AlphaFoldDB" id="A0A4C1UQ22"/>
<name>A0A4C1UQ22_EUMVA</name>
<evidence type="ECO:0000313" key="4">
    <source>
        <dbReference type="Proteomes" id="UP000299102"/>
    </source>
</evidence>
<evidence type="ECO:0000256" key="1">
    <source>
        <dbReference type="SAM" id="Phobius"/>
    </source>
</evidence>
<protein>
    <submittedName>
        <fullName evidence="3">Mitochondrial cardiolipin hydrolase</fullName>
    </submittedName>
</protein>
<sequence>MFNWKTALIVSGSVVVCGIAMLYMKKKNTVFVRKRKRSMNEILFYGSNRRNLSKVCVMCMVCDAEVSVDVCLPRLTNEVLAKNLMNLTKEKPVKIRILVHKEKIEPDSLISKLKDGGIEVKCGIDEDLCHEFVIIDATNDPVLMMGALDRPMRDSGYLQENAVLTSEPASVGVFVNEFERLWAAADENPDWNLNYGRSLQYSLSALPPHLAQQVKRLVPEAIVTLVTTINQSKQSQPPMGQHGILNIQAQQSEIKRLWQGMHRQCGDEN</sequence>
<dbReference type="Pfam" id="PF13091">
    <property type="entry name" value="PLDc_2"/>
    <property type="match status" value="1"/>
</dbReference>
<evidence type="ECO:0000259" key="2">
    <source>
        <dbReference type="Pfam" id="PF13091"/>
    </source>
</evidence>
<accession>A0A4C1UQ22</accession>